<evidence type="ECO:0000313" key="11">
    <source>
        <dbReference type="Proteomes" id="UP000593594"/>
    </source>
</evidence>
<dbReference type="FunFam" id="3.40.50.1100:FF:000005">
    <property type="entry name" value="Threonine dehydratase catabolic"/>
    <property type="match status" value="1"/>
</dbReference>
<organism evidence="10 11">
    <name type="scientific">Kaustia mangrovi</name>
    <dbReference type="NCBI Taxonomy" id="2593653"/>
    <lineage>
        <taxon>Bacteria</taxon>
        <taxon>Pseudomonadati</taxon>
        <taxon>Pseudomonadota</taxon>
        <taxon>Alphaproteobacteria</taxon>
        <taxon>Hyphomicrobiales</taxon>
        <taxon>Parvibaculaceae</taxon>
        <taxon>Kaustia</taxon>
    </lineage>
</organism>
<dbReference type="Proteomes" id="UP000593594">
    <property type="component" value="Chromosome"/>
</dbReference>
<keyword evidence="8" id="KW-0456">Lyase</keyword>
<evidence type="ECO:0000256" key="7">
    <source>
        <dbReference type="ARBA" id="ARBA00022898"/>
    </source>
</evidence>
<dbReference type="PANTHER" id="PTHR43050:SF1">
    <property type="entry name" value="SERINE RACEMASE"/>
    <property type="match status" value="1"/>
</dbReference>
<dbReference type="SUPFAM" id="SSF53686">
    <property type="entry name" value="Tryptophan synthase beta subunit-like PLP-dependent enzymes"/>
    <property type="match status" value="1"/>
</dbReference>
<evidence type="ECO:0000256" key="8">
    <source>
        <dbReference type="ARBA" id="ARBA00023239"/>
    </source>
</evidence>
<evidence type="ECO:0000256" key="2">
    <source>
        <dbReference type="ARBA" id="ARBA00001933"/>
    </source>
</evidence>
<dbReference type="GO" id="GO:0030170">
    <property type="term" value="F:pyridoxal phosphate binding"/>
    <property type="evidence" value="ECO:0007669"/>
    <property type="project" value="InterPro"/>
</dbReference>
<evidence type="ECO:0000256" key="1">
    <source>
        <dbReference type="ARBA" id="ARBA00001913"/>
    </source>
</evidence>
<dbReference type="GO" id="GO:0005524">
    <property type="term" value="F:ATP binding"/>
    <property type="evidence" value="ECO:0007669"/>
    <property type="project" value="TreeGrafter"/>
</dbReference>
<dbReference type="PROSITE" id="PS00165">
    <property type="entry name" value="DEHYDRATASE_SER_THR"/>
    <property type="match status" value="1"/>
</dbReference>
<comment type="cofactor">
    <cofactor evidence="4">
        <name>Mg(2+)</name>
        <dbReference type="ChEBI" id="CHEBI:18420"/>
    </cofactor>
</comment>
<evidence type="ECO:0000256" key="3">
    <source>
        <dbReference type="ARBA" id="ARBA00001936"/>
    </source>
</evidence>
<dbReference type="Gene3D" id="3.40.50.1100">
    <property type="match status" value="2"/>
</dbReference>
<gene>
    <name evidence="10" type="ORF">HW532_03300</name>
</gene>
<evidence type="ECO:0000256" key="4">
    <source>
        <dbReference type="ARBA" id="ARBA00001946"/>
    </source>
</evidence>
<dbReference type="KEGG" id="kmn:HW532_03300"/>
<evidence type="ECO:0000256" key="5">
    <source>
        <dbReference type="ARBA" id="ARBA00010869"/>
    </source>
</evidence>
<dbReference type="GO" id="GO:0030378">
    <property type="term" value="F:serine racemase activity"/>
    <property type="evidence" value="ECO:0007669"/>
    <property type="project" value="TreeGrafter"/>
</dbReference>
<dbReference type="InterPro" id="IPR036052">
    <property type="entry name" value="TrpB-like_PALP_sf"/>
</dbReference>
<keyword evidence="6" id="KW-0460">Magnesium</keyword>
<evidence type="ECO:0000313" key="10">
    <source>
        <dbReference type="EMBL" id="QPC41824.1"/>
    </source>
</evidence>
<feature type="domain" description="Tryptophan synthase beta chain-like PALP" evidence="9">
    <location>
        <begin position="23"/>
        <end position="316"/>
    </location>
</feature>
<comment type="cofactor">
    <cofactor evidence="3">
        <name>Mn(2+)</name>
        <dbReference type="ChEBI" id="CHEBI:29035"/>
    </cofactor>
</comment>
<dbReference type="Pfam" id="PF00291">
    <property type="entry name" value="PALP"/>
    <property type="match status" value="1"/>
</dbReference>
<comment type="cofactor">
    <cofactor evidence="2">
        <name>pyridoxal 5'-phosphate</name>
        <dbReference type="ChEBI" id="CHEBI:597326"/>
    </cofactor>
</comment>
<dbReference type="PANTHER" id="PTHR43050">
    <property type="entry name" value="SERINE / THREONINE RACEMASE FAMILY MEMBER"/>
    <property type="match status" value="1"/>
</dbReference>
<name>A0A7S8C1U7_9HYPH</name>
<keyword evidence="7" id="KW-0663">Pyridoxal phosphate</keyword>
<evidence type="ECO:0000259" key="9">
    <source>
        <dbReference type="Pfam" id="PF00291"/>
    </source>
</evidence>
<keyword evidence="11" id="KW-1185">Reference proteome</keyword>
<dbReference type="AlphaFoldDB" id="A0A7S8C1U7"/>
<proteinExistence type="inferred from homology"/>
<dbReference type="CDD" id="cd01562">
    <property type="entry name" value="Thr-dehyd"/>
    <property type="match status" value="1"/>
</dbReference>
<dbReference type="InterPro" id="IPR000634">
    <property type="entry name" value="Ser/Thr_deHydtase_PyrdxlP-BS"/>
</dbReference>
<comment type="cofactor">
    <cofactor evidence="1">
        <name>Ca(2+)</name>
        <dbReference type="ChEBI" id="CHEBI:29108"/>
    </cofactor>
</comment>
<dbReference type="EMBL" id="CP058214">
    <property type="protein sequence ID" value="QPC41824.1"/>
    <property type="molecule type" value="Genomic_DNA"/>
</dbReference>
<reference evidence="10 11" key="1">
    <citation type="submission" date="2020-06" db="EMBL/GenBank/DDBJ databases">
        <title>Genome sequence of 2 isolates from Red Sea Mangroves.</title>
        <authorList>
            <person name="Sefrji F."/>
            <person name="Michoud G."/>
            <person name="Merlino G."/>
            <person name="Daffonchio D."/>
        </authorList>
    </citation>
    <scope>NUCLEOTIDE SEQUENCE [LARGE SCALE GENOMIC DNA]</scope>
    <source>
        <strain evidence="10 11">R1DC25</strain>
    </source>
</reference>
<protein>
    <submittedName>
        <fullName evidence="10">Threonine/serine dehydratase</fullName>
    </submittedName>
</protein>
<dbReference type="RefSeq" id="WP_213163052.1">
    <property type="nucleotide sequence ID" value="NZ_CP058214.1"/>
</dbReference>
<comment type="similarity">
    <text evidence="5">Belongs to the serine/threonine dehydratase family.</text>
</comment>
<sequence length="329" mass="34225">MTPPLDRLPTFADIRDAARRIAPYATRTPLVEWAALNERVGARVLVKPETLQRTGSFKFRGAYNRIAQLDPAACPGGVVAYSSGNHAQGVAAAAALAGLPAVIVMPEDTPRMKRDNTQGYGAEVVTYDRASEDREEIARAIAEERGAVIVPPYDDPDIVAGQGTVGLEMAEDAAARGVTLDHVVSNASGGGLIAGISLAFAELSPATRVWVAEPRGFDDHARSLASGRREANEAATGSICDALLARTPGEITFAINSRRLAGGLVASDDEVRAAMAYAFSTLKLVVEPGGAVGLAALLSGRLEIESGATVGVVLSGGNVDRESFCAMIG</sequence>
<dbReference type="GO" id="GO:0018114">
    <property type="term" value="F:threonine racemase activity"/>
    <property type="evidence" value="ECO:0007669"/>
    <property type="project" value="TreeGrafter"/>
</dbReference>
<evidence type="ECO:0000256" key="6">
    <source>
        <dbReference type="ARBA" id="ARBA00022842"/>
    </source>
</evidence>
<accession>A0A7S8C1U7</accession>
<dbReference type="InterPro" id="IPR001926">
    <property type="entry name" value="TrpB-like_PALP"/>
</dbReference>
<dbReference type="GO" id="GO:0003941">
    <property type="term" value="F:L-serine ammonia-lyase activity"/>
    <property type="evidence" value="ECO:0007669"/>
    <property type="project" value="TreeGrafter"/>
</dbReference>
<dbReference type="GO" id="GO:0000287">
    <property type="term" value="F:magnesium ion binding"/>
    <property type="evidence" value="ECO:0007669"/>
    <property type="project" value="TreeGrafter"/>
</dbReference>
<dbReference type="GO" id="GO:0070179">
    <property type="term" value="P:D-serine biosynthetic process"/>
    <property type="evidence" value="ECO:0007669"/>
    <property type="project" value="TreeGrafter"/>
</dbReference>